<dbReference type="AlphaFoldDB" id="A0A6M3JUN4"/>
<sequence length="135" mass="15813">MPPLLADDVLKLLCVPEARYFFNLFEKQEHQQGKKNYVGIAGLLQYGQRHGGRDLFISIKPDILSEYPDGFRTAIENLRFWYFANFSDPFLYMTRIAADPFNDVIEALASRKYEGDKIWAQGQWRETERFELQAP</sequence>
<accession>A0A6M3JUN4</accession>
<dbReference type="EMBL" id="MT142892">
    <property type="protein sequence ID" value="QJA90121.1"/>
    <property type="molecule type" value="Genomic_DNA"/>
</dbReference>
<dbReference type="EMBL" id="MT142040">
    <property type="protein sequence ID" value="QJA73620.1"/>
    <property type="molecule type" value="Genomic_DNA"/>
</dbReference>
<proteinExistence type="predicted"/>
<gene>
    <name evidence="1" type="ORF">MM415A02289_0003</name>
    <name evidence="2" type="ORF">MM415B02439_0003</name>
</gene>
<name>A0A6M3JUN4_9ZZZZ</name>
<protein>
    <submittedName>
        <fullName evidence="1">Uncharacterized protein</fullName>
    </submittedName>
</protein>
<evidence type="ECO:0000313" key="1">
    <source>
        <dbReference type="EMBL" id="QJA73620.1"/>
    </source>
</evidence>
<organism evidence="1">
    <name type="scientific">viral metagenome</name>
    <dbReference type="NCBI Taxonomy" id="1070528"/>
    <lineage>
        <taxon>unclassified sequences</taxon>
        <taxon>metagenomes</taxon>
        <taxon>organismal metagenomes</taxon>
    </lineage>
</organism>
<reference evidence="1" key="1">
    <citation type="submission" date="2020-03" db="EMBL/GenBank/DDBJ databases">
        <title>The deep terrestrial virosphere.</title>
        <authorList>
            <person name="Holmfeldt K."/>
            <person name="Nilsson E."/>
            <person name="Simone D."/>
            <person name="Lopez-Fernandez M."/>
            <person name="Wu X."/>
            <person name="de Brujin I."/>
            <person name="Lundin D."/>
            <person name="Andersson A."/>
            <person name="Bertilsson S."/>
            <person name="Dopson M."/>
        </authorList>
    </citation>
    <scope>NUCLEOTIDE SEQUENCE</scope>
    <source>
        <strain evidence="1">MM415A02289</strain>
        <strain evidence="2">MM415B02439</strain>
    </source>
</reference>
<evidence type="ECO:0000313" key="2">
    <source>
        <dbReference type="EMBL" id="QJA90121.1"/>
    </source>
</evidence>